<keyword evidence="1" id="KW-0808">Transferase</keyword>
<dbReference type="GO" id="GO:0003964">
    <property type="term" value="F:RNA-directed DNA polymerase activity"/>
    <property type="evidence" value="ECO:0007669"/>
    <property type="project" value="UniProtKB-KW"/>
</dbReference>
<dbReference type="EMBL" id="JABWDY010032825">
    <property type="protein sequence ID" value="KAF5183886.1"/>
    <property type="molecule type" value="Genomic_DNA"/>
</dbReference>
<gene>
    <name evidence="1" type="ORF">FRX31_026527</name>
</gene>
<keyword evidence="1" id="KW-0695">RNA-directed DNA polymerase</keyword>
<sequence>MNIALRAKWCWRYGQEGNDLWKSIIESKYGGGDQNWWPRSVSMSYDKAFWKGIMNSYPKFKENISCRLGDGNRVRFWLDVWVGSETLKMRFPYIFNVSNNKLGIVSSMGTQAGADITWNFQFRRSLYDWEHAQLVELLSLLANTSFNDHQDSWRWLGNS</sequence>
<dbReference type="OrthoDB" id="1306001at2759"/>
<keyword evidence="2" id="KW-1185">Reference proteome</keyword>
<name>A0A7J6VFI3_THATH</name>
<comment type="caution">
    <text evidence="1">The sequence shown here is derived from an EMBL/GenBank/DDBJ whole genome shotgun (WGS) entry which is preliminary data.</text>
</comment>
<dbReference type="AlphaFoldDB" id="A0A7J6VFI3"/>
<protein>
    <submittedName>
        <fullName evidence="1">Reverse transcriptase zinc-binding domain</fullName>
    </submittedName>
</protein>
<accession>A0A7J6VFI3</accession>
<keyword evidence="1" id="KW-0548">Nucleotidyltransferase</keyword>
<organism evidence="1 2">
    <name type="scientific">Thalictrum thalictroides</name>
    <name type="common">Rue-anemone</name>
    <name type="synonym">Anemone thalictroides</name>
    <dbReference type="NCBI Taxonomy" id="46969"/>
    <lineage>
        <taxon>Eukaryota</taxon>
        <taxon>Viridiplantae</taxon>
        <taxon>Streptophyta</taxon>
        <taxon>Embryophyta</taxon>
        <taxon>Tracheophyta</taxon>
        <taxon>Spermatophyta</taxon>
        <taxon>Magnoliopsida</taxon>
        <taxon>Ranunculales</taxon>
        <taxon>Ranunculaceae</taxon>
        <taxon>Thalictroideae</taxon>
        <taxon>Thalictrum</taxon>
    </lineage>
</organism>
<evidence type="ECO:0000313" key="1">
    <source>
        <dbReference type="EMBL" id="KAF5183886.1"/>
    </source>
</evidence>
<dbReference type="Proteomes" id="UP000554482">
    <property type="component" value="Unassembled WGS sequence"/>
</dbReference>
<reference evidence="1 2" key="1">
    <citation type="submission" date="2020-06" db="EMBL/GenBank/DDBJ databases">
        <title>Transcriptomic and genomic resources for Thalictrum thalictroides and T. hernandezii: Facilitating candidate gene discovery in an emerging model plant lineage.</title>
        <authorList>
            <person name="Arias T."/>
            <person name="Riano-Pachon D.M."/>
            <person name="Di Stilio V.S."/>
        </authorList>
    </citation>
    <scope>NUCLEOTIDE SEQUENCE [LARGE SCALE GENOMIC DNA]</scope>
    <source>
        <strain evidence="2">cv. WT478/WT964</strain>
        <tissue evidence="1">Leaves</tissue>
    </source>
</reference>
<dbReference type="PANTHER" id="PTHR36617">
    <property type="entry name" value="PROTEIN, PUTATIVE-RELATED"/>
    <property type="match status" value="1"/>
</dbReference>
<evidence type="ECO:0000313" key="2">
    <source>
        <dbReference type="Proteomes" id="UP000554482"/>
    </source>
</evidence>
<proteinExistence type="predicted"/>
<dbReference type="PANTHER" id="PTHR36617:SF16">
    <property type="entry name" value="OS04G0516500 PROTEIN"/>
    <property type="match status" value="1"/>
</dbReference>